<dbReference type="Pfam" id="PF00027">
    <property type="entry name" value="cNMP_binding"/>
    <property type="match status" value="1"/>
</dbReference>
<dbReference type="SMART" id="SM00100">
    <property type="entry name" value="cNMP"/>
    <property type="match status" value="1"/>
</dbReference>
<dbReference type="InterPro" id="IPR018490">
    <property type="entry name" value="cNMP-bd_dom_sf"/>
</dbReference>
<dbReference type="PANTHER" id="PTHR24567:SF74">
    <property type="entry name" value="HTH-TYPE TRANSCRIPTIONAL REGULATOR ARCR"/>
    <property type="match status" value="1"/>
</dbReference>
<feature type="domain" description="Cyclic nucleotide-binding" evidence="1">
    <location>
        <begin position="95"/>
        <end position="199"/>
    </location>
</feature>
<dbReference type="InterPro" id="IPR014710">
    <property type="entry name" value="RmlC-like_jellyroll"/>
</dbReference>
<evidence type="ECO:0000313" key="3">
    <source>
        <dbReference type="Proteomes" id="UP000805614"/>
    </source>
</evidence>
<keyword evidence="3" id="KW-1185">Reference proteome</keyword>
<organism evidence="2 3">
    <name type="scientific">Actinomadura alba</name>
    <dbReference type="NCBI Taxonomy" id="406431"/>
    <lineage>
        <taxon>Bacteria</taxon>
        <taxon>Bacillati</taxon>
        <taxon>Actinomycetota</taxon>
        <taxon>Actinomycetes</taxon>
        <taxon>Streptosporangiales</taxon>
        <taxon>Thermomonosporaceae</taxon>
        <taxon>Actinomadura</taxon>
    </lineage>
</organism>
<dbReference type="SUPFAM" id="SSF51206">
    <property type="entry name" value="cAMP-binding domain-like"/>
    <property type="match status" value="1"/>
</dbReference>
<feature type="non-terminal residue" evidence="2">
    <location>
        <position position="232"/>
    </location>
</feature>
<dbReference type="Gene3D" id="2.60.120.10">
    <property type="entry name" value="Jelly Rolls"/>
    <property type="match status" value="1"/>
</dbReference>
<proteinExistence type="predicted"/>
<accession>A0ABR7LXN8</accession>
<gene>
    <name evidence="2" type="ORF">HKK74_28045</name>
</gene>
<dbReference type="CDD" id="cd00038">
    <property type="entry name" value="CAP_ED"/>
    <property type="match status" value="1"/>
</dbReference>
<protein>
    <submittedName>
        <fullName evidence="2">Cyclic nucleotide-binding domain-containing protein</fullName>
    </submittedName>
</protein>
<dbReference type="PANTHER" id="PTHR24567">
    <property type="entry name" value="CRP FAMILY TRANSCRIPTIONAL REGULATORY PROTEIN"/>
    <property type="match status" value="1"/>
</dbReference>
<dbReference type="InterPro" id="IPR000595">
    <property type="entry name" value="cNMP-bd_dom"/>
</dbReference>
<dbReference type="EMBL" id="JABVEC010000026">
    <property type="protein sequence ID" value="MBC6469319.1"/>
    <property type="molecule type" value="Genomic_DNA"/>
</dbReference>
<comment type="caution">
    <text evidence="2">The sequence shown here is derived from an EMBL/GenBank/DDBJ whole genome shotgun (WGS) entry which is preliminary data.</text>
</comment>
<dbReference type="Proteomes" id="UP000805614">
    <property type="component" value="Unassembled WGS sequence"/>
</dbReference>
<name>A0ABR7LXN8_9ACTN</name>
<dbReference type="PROSITE" id="PS50042">
    <property type="entry name" value="CNMP_BINDING_3"/>
    <property type="match status" value="1"/>
</dbReference>
<reference evidence="2 3" key="1">
    <citation type="submission" date="2020-06" db="EMBL/GenBank/DDBJ databases">
        <title>Actinomadura xiongansis sp. nov., isolated from soil of Baiyangdian.</title>
        <authorList>
            <person name="Zhang X."/>
        </authorList>
    </citation>
    <scope>NUCLEOTIDE SEQUENCE [LARGE SCALE GENOMIC DNA]</scope>
    <source>
        <strain evidence="2 3">HBUM206468</strain>
    </source>
</reference>
<sequence>MTESVQSAAQNGQPQLSLDTTAARNLATTTKSIPQMQGISSRWLLKLLPWVQVSGGAYRVNRRLTYTIGDGRVAFTTAGAQVRVIPQELRELRLLREFEDDAVLEALADAFVQREYEPGDVIIEAGRLADEVVILAHGKANKIRPGHYGDQTVLEVLADGDYLGEQAFLSGQDDWDFTIKAVTGCTVVVLPRQAIQEAVDRSTALSSHLERFQASRQLAQNEYGEAAVAMAS</sequence>
<dbReference type="InterPro" id="IPR050397">
    <property type="entry name" value="Env_Response_Regulators"/>
</dbReference>
<evidence type="ECO:0000313" key="2">
    <source>
        <dbReference type="EMBL" id="MBC6469319.1"/>
    </source>
</evidence>
<evidence type="ECO:0000259" key="1">
    <source>
        <dbReference type="PROSITE" id="PS50042"/>
    </source>
</evidence>